<dbReference type="Gene3D" id="2.30.38.10">
    <property type="entry name" value="Luciferase, Domain 3"/>
    <property type="match status" value="1"/>
</dbReference>
<dbReference type="GO" id="GO:0044550">
    <property type="term" value="P:secondary metabolite biosynthetic process"/>
    <property type="evidence" value="ECO:0007669"/>
    <property type="project" value="TreeGrafter"/>
</dbReference>
<dbReference type="InterPro" id="IPR006162">
    <property type="entry name" value="Ppantetheine_attach_site"/>
</dbReference>
<dbReference type="Proteomes" id="UP000011728">
    <property type="component" value="Chromosome"/>
</dbReference>
<sequence length="2011" mass="229344">MDVNKIKSMDIEAQVYELISNVTGHKVEDLDSEMFLESDLGIDSIKMVNLMNQLMKLIPTEELDNFIAVYPMTHLMSLQTIEEIASMFEAFFGTEEEMHNENTDKIIEIDIKAQVFEIISNVTGHKIVDLDLEMFLESDLGIDSIKMVNLMNQLIKLIPDEELNNFTDIYPMTYLMSLQTVDEIISMFEEFFSEKSSKESQSKELEILNAQYPFLASYWSVGTLTICSGVKIEGELNLELLQDSWLELVKRHPSLSGSFTKEAGVKSFKDYKLEIQSDLRLPKIQVEDVRGLPVGEQTQKIKGIIEDIINKPFDIFRFPLHKFLVVETDNNKFELIFANNHLVSDGLGNQQIMREIIEIYSSKISGKSSNLSHGTSVENYNKVVSEINNWNSLEENKNLEKYIQAYGKTKYRFNPFNKEKVKNEFATVKTQKYWVNKDITKRLLEKSKAWRVSLFTLMVAAYLKAINDMDKENNEVIINLPTSGKVYPNIDAIGIIGCFAQNMALNFNLDATKEEWKTVVEKIDNEIRKKIYEGIDRAQINSTAKVTREQDMLEDGEMSKMTAAIIRSSLKSNLYLSFVGNTELQESYGSLKIVDYEAYTSTNAGAIDNLVEIFKDQIMITSNYDSVCFDGDNIKLLIEKLINNLNDMANSQLEDKAESLNREISENNVLIDELMKISEEVCLRSISKEDIHKDLGAEFGVDSLQVIRIITKVSKLHKGIDREALFKCRTLNEMALIIQKNISSHESKVELVAEIIDNEEIPYMKIVRQCKLTPDAIAILYKDEKITYRELDEESNKIANYLMDNGIKRNSLVGIMVFPGPMMLIGMIGIMKAGAAYVPVDPAYPTDRIQYIMKSAGIEILLTEHDLKETLSELIEKDSPITTLVYLDYGKVMDSMGNYNQVPKEMWLQFSEASPKYINSPDDLMTILYTSGSTGNPKGVMLAHRGYMNRLIWHQDTFKLKEGERVAQKTSCCFDISVWELFWPLMYGGVVCPVRKEVVKNPWGLAKWLIETKINIMHFVPSLFGEFVNSLEDDDYEFKDLRWLIFSGEALPMPTIQKWIDKHGLATGLANLYGPTEASIDVTCHIIDRRPGDKGENTIPIGKPITNVFIKALDENMKEVPDGEIGELWIGGIQLAKGYKNNKEKTEEAFKPNPFKEIPGEYLYKTGDLTTKLSDGSFDYLGRIDNQVKIRGFRVELGEIEAVLGAHPSINEAAVIAVDYIDGQKQLIAWVSGNKVEDNELKEFISKKLTYYMIPHRFEWLAILPKTPNGKLDRKALNQMYDKSTTGASSIELEAKEPETQEVVMNEVPLSPAQKFLINYFDYPYQWTGYTRFLYKQPLDFEMFNKALTIVTNNYDALRCVLVKEAGKWMQRFLPENQEVEADYYDGSHMDDKERDEAVNNLINEIIGELEVDKWPLWKVVIIKVNDSAYDISVIGHHLMSDLIGNQLLFKRIWAVYGQLISGTNEVKLEEQKSYKDFVVKVNKEKEHKAVEFVRYYKEQFPSELSAFKISEDFNLGENTEVSAKSEIFTLDKAETIKLQTTAKKFFRTSLYNILLAPLYKMLQKKYNKSWVVVSHRMNGRELGNETFFETVGNFAINYPVGIKVEYNEEWSETVKKIENGMNQVPLKGISYDLVSDELPSYMYPDLNLTSIRANYLGNRDITNYDVFEFSKEGSDRRYSHPKQKRISSIEFFFSIVNGELLLEIEYSKNMYEESTIRQLGEAYINTVKEMINYIQDEKKSMEEKTLKPISFISKSKKQGTLSGKVVIITGGGRGIGRTIAIEMAKEDAQVVIISRTISQLKETQSEIEKFGGRAISIEADISDYNSVEKAVNKVISEFGKIDVLVNNAGITKLEGFTDTNMEEWRKIVEVNLFGTYNMCKLIVPYLSKQKSGKIINLGSDSSFIGYPLMSAYSASKHAVLGLTKSLAEELKLSNIQVNAICPSFVETDMTPGGLRNSAMPTEKVADLAIFLASDKSDYITGEAIKIYGKQDMYWFGAKQMQAIRAVVNRK</sequence>
<dbReference type="PRINTS" id="PR00080">
    <property type="entry name" value="SDRFAMILY"/>
</dbReference>
<dbReference type="Pfam" id="PF00106">
    <property type="entry name" value="adh_short"/>
    <property type="match status" value="1"/>
</dbReference>
<dbReference type="Pfam" id="PF00501">
    <property type="entry name" value="AMP-binding"/>
    <property type="match status" value="1"/>
</dbReference>
<evidence type="ECO:0000259" key="7">
    <source>
        <dbReference type="PROSITE" id="PS50075"/>
    </source>
</evidence>
<dbReference type="PATRIC" id="fig|931276.5.peg.2950"/>
<dbReference type="SUPFAM" id="SSF51735">
    <property type="entry name" value="NAD(P)-binding Rossmann-fold domains"/>
    <property type="match status" value="1"/>
</dbReference>
<keyword evidence="5 8" id="KW-0560">Oxidoreductase</keyword>
<name>M1LUF0_9CLOT</name>
<dbReference type="RefSeq" id="WP_015393014.1">
    <property type="nucleotide sequence ID" value="NC_020291.1"/>
</dbReference>
<dbReference type="PROSITE" id="PS00455">
    <property type="entry name" value="AMP_BINDING"/>
    <property type="match status" value="1"/>
</dbReference>
<proteinExistence type="inferred from homology"/>
<evidence type="ECO:0000256" key="4">
    <source>
        <dbReference type="ARBA" id="ARBA00022553"/>
    </source>
</evidence>
<dbReference type="Gene3D" id="3.40.50.980">
    <property type="match status" value="2"/>
</dbReference>
<feature type="domain" description="Carrier" evidence="7">
    <location>
        <begin position="665"/>
        <end position="742"/>
    </location>
</feature>
<dbReference type="PROSITE" id="PS50075">
    <property type="entry name" value="CARRIER"/>
    <property type="match status" value="1"/>
</dbReference>
<dbReference type="GO" id="GO:0031177">
    <property type="term" value="F:phosphopantetheine binding"/>
    <property type="evidence" value="ECO:0007669"/>
    <property type="project" value="TreeGrafter"/>
</dbReference>
<dbReference type="EC" id="1.1.1.100" evidence="8"/>
<dbReference type="FunFam" id="3.40.50.720:FF:000084">
    <property type="entry name" value="Short-chain dehydrogenase reductase"/>
    <property type="match status" value="1"/>
</dbReference>
<dbReference type="GO" id="GO:0017000">
    <property type="term" value="P:antibiotic biosynthetic process"/>
    <property type="evidence" value="ECO:0007669"/>
    <property type="project" value="UniProtKB-KW"/>
</dbReference>
<dbReference type="InterPro" id="IPR036736">
    <property type="entry name" value="ACP-like_sf"/>
</dbReference>
<dbReference type="HOGENOM" id="CLU_000022_42_0_9"/>
<dbReference type="Gene3D" id="3.40.50.720">
    <property type="entry name" value="NAD(P)-binding Rossmann-like Domain"/>
    <property type="match status" value="1"/>
</dbReference>
<reference evidence="8 9" key="1">
    <citation type="submission" date="2013-02" db="EMBL/GenBank/DDBJ databases">
        <title>Genome sequence of Clostridium saccharoperbutylacetonicum N1-4(HMT).</title>
        <authorList>
            <person name="Poehlein A."/>
            <person name="Daniel R."/>
        </authorList>
    </citation>
    <scope>NUCLEOTIDE SEQUENCE [LARGE SCALE GENOMIC DNA]</scope>
    <source>
        <strain evidence="9">N1-4(HMT)</strain>
    </source>
</reference>
<keyword evidence="3" id="KW-0596">Phosphopantetheine</keyword>
<dbReference type="GO" id="GO:0008206">
    <property type="term" value="P:bile acid metabolic process"/>
    <property type="evidence" value="ECO:0007669"/>
    <property type="project" value="UniProtKB-ARBA"/>
</dbReference>
<gene>
    <name evidence="8" type="ORF">Cspa_c29340</name>
</gene>
<dbReference type="InterPro" id="IPR010071">
    <property type="entry name" value="AA_adenyl_dom"/>
</dbReference>
<evidence type="ECO:0000313" key="9">
    <source>
        <dbReference type="Proteomes" id="UP000011728"/>
    </source>
</evidence>
<dbReference type="InterPro" id="IPR020904">
    <property type="entry name" value="Sc_DH/Rdtase_CS"/>
</dbReference>
<dbReference type="SUPFAM" id="SSF52777">
    <property type="entry name" value="CoA-dependent acyltransferases"/>
    <property type="match status" value="4"/>
</dbReference>
<dbReference type="Gene3D" id="3.30.559.30">
    <property type="entry name" value="Nonribosomal peptide synthetase, condensation domain"/>
    <property type="match status" value="2"/>
</dbReference>
<dbReference type="Pfam" id="PF00668">
    <property type="entry name" value="Condensation"/>
    <property type="match status" value="2"/>
</dbReference>
<dbReference type="Pfam" id="PF13193">
    <property type="entry name" value="AMP-binding_C"/>
    <property type="match status" value="1"/>
</dbReference>
<evidence type="ECO:0000256" key="3">
    <source>
        <dbReference type="ARBA" id="ARBA00022450"/>
    </source>
</evidence>
<keyword evidence="8" id="KW-0413">Isomerase</keyword>
<dbReference type="KEGG" id="csr:Cspa_c29340"/>
<dbReference type="GO" id="GO:0008610">
    <property type="term" value="P:lipid biosynthetic process"/>
    <property type="evidence" value="ECO:0007669"/>
    <property type="project" value="UniProtKB-ARBA"/>
</dbReference>
<dbReference type="OrthoDB" id="9778383at2"/>
<keyword evidence="9" id="KW-1185">Reference proteome</keyword>
<dbReference type="Pfam" id="PF00550">
    <property type="entry name" value="PP-binding"/>
    <property type="match status" value="1"/>
</dbReference>
<dbReference type="eggNOG" id="COG1020">
    <property type="taxonomic scope" value="Bacteria"/>
</dbReference>
<evidence type="ECO:0000256" key="6">
    <source>
        <dbReference type="ARBA" id="ARBA00023194"/>
    </source>
</evidence>
<dbReference type="PROSITE" id="PS00061">
    <property type="entry name" value="ADH_SHORT"/>
    <property type="match status" value="1"/>
</dbReference>
<dbReference type="InterPro" id="IPR045851">
    <property type="entry name" value="AMP-bd_C_sf"/>
</dbReference>
<dbReference type="PANTHER" id="PTHR45527:SF1">
    <property type="entry name" value="FATTY ACID SYNTHASE"/>
    <property type="match status" value="1"/>
</dbReference>
<dbReference type="InterPro" id="IPR023213">
    <property type="entry name" value="CAT-like_dom_sf"/>
</dbReference>
<keyword evidence="6" id="KW-0045">Antibiotic biosynthesis</keyword>
<dbReference type="InterPro" id="IPR002347">
    <property type="entry name" value="SDR_fam"/>
</dbReference>
<dbReference type="GO" id="GO:0047462">
    <property type="term" value="F:phenylalanine racemase (ATP-hydrolyzing) activity"/>
    <property type="evidence" value="ECO:0007669"/>
    <property type="project" value="UniProtKB-EC"/>
</dbReference>
<comment type="cofactor">
    <cofactor evidence="1">
        <name>pantetheine 4'-phosphate</name>
        <dbReference type="ChEBI" id="CHEBI:47942"/>
    </cofactor>
</comment>
<dbReference type="FunFam" id="3.40.50.980:FF:000001">
    <property type="entry name" value="Non-ribosomal peptide synthetase"/>
    <property type="match status" value="1"/>
</dbReference>
<evidence type="ECO:0000313" key="8">
    <source>
        <dbReference type="EMBL" id="AGF56695.1"/>
    </source>
</evidence>
<dbReference type="InterPro" id="IPR036291">
    <property type="entry name" value="NAD(P)-bd_dom_sf"/>
</dbReference>
<dbReference type="Gene3D" id="3.30.559.10">
    <property type="entry name" value="Chloramphenicol acetyltransferase-like domain"/>
    <property type="match status" value="2"/>
</dbReference>
<accession>M1LUF0</accession>
<evidence type="ECO:0000256" key="1">
    <source>
        <dbReference type="ARBA" id="ARBA00001957"/>
    </source>
</evidence>
<dbReference type="InterPro" id="IPR009081">
    <property type="entry name" value="PP-bd_ACP"/>
</dbReference>
<dbReference type="PANTHER" id="PTHR45527">
    <property type="entry name" value="NONRIBOSOMAL PEPTIDE SYNTHETASE"/>
    <property type="match status" value="1"/>
</dbReference>
<keyword evidence="4" id="KW-0597">Phosphoprotein</keyword>
<organism evidence="8 9">
    <name type="scientific">Clostridium saccharoperbutylacetonicum N1-4(HMT)</name>
    <dbReference type="NCBI Taxonomy" id="931276"/>
    <lineage>
        <taxon>Bacteria</taxon>
        <taxon>Bacillati</taxon>
        <taxon>Bacillota</taxon>
        <taxon>Clostridia</taxon>
        <taxon>Eubacteriales</taxon>
        <taxon>Clostridiaceae</taxon>
        <taxon>Clostridium</taxon>
    </lineage>
</organism>
<dbReference type="InterPro" id="IPR001242">
    <property type="entry name" value="Condensation_dom"/>
</dbReference>
<evidence type="ECO:0000256" key="2">
    <source>
        <dbReference type="ARBA" id="ARBA00006484"/>
    </source>
</evidence>
<dbReference type="EC" id="5.1.1.11" evidence="8"/>
<dbReference type="PRINTS" id="PR00081">
    <property type="entry name" value="GDHRDH"/>
</dbReference>
<dbReference type="SUPFAM" id="SSF56801">
    <property type="entry name" value="Acetyl-CoA synthetase-like"/>
    <property type="match status" value="1"/>
</dbReference>
<dbReference type="CDD" id="cd05233">
    <property type="entry name" value="SDR_c"/>
    <property type="match status" value="1"/>
</dbReference>
<protein>
    <submittedName>
        <fullName evidence="8">Amino acid adenylation domain protein</fullName>
        <ecNumber evidence="8">1.1.1.100</ecNumber>
        <ecNumber evidence="8">5.1.1.11</ecNumber>
    </submittedName>
</protein>
<dbReference type="Gene3D" id="3.30.300.30">
    <property type="match status" value="1"/>
</dbReference>
<dbReference type="SUPFAM" id="SSF47336">
    <property type="entry name" value="ACP-like"/>
    <property type="match status" value="3"/>
</dbReference>
<dbReference type="NCBIfam" id="TIGR01733">
    <property type="entry name" value="AA-adenyl-dom"/>
    <property type="match status" value="1"/>
</dbReference>
<dbReference type="InterPro" id="IPR025110">
    <property type="entry name" value="AMP-bd_C"/>
</dbReference>
<dbReference type="EMBL" id="CP004121">
    <property type="protein sequence ID" value="AGF56695.1"/>
    <property type="molecule type" value="Genomic_DNA"/>
</dbReference>
<dbReference type="PROSITE" id="PS00012">
    <property type="entry name" value="PHOSPHOPANTETHEINE"/>
    <property type="match status" value="1"/>
</dbReference>
<dbReference type="GO" id="GO:0004316">
    <property type="term" value="F:3-oxoacyl-[acyl-carrier-protein] reductase (NADPH) activity"/>
    <property type="evidence" value="ECO:0007669"/>
    <property type="project" value="UniProtKB-EC"/>
</dbReference>
<evidence type="ECO:0000256" key="5">
    <source>
        <dbReference type="ARBA" id="ARBA00023002"/>
    </source>
</evidence>
<dbReference type="InterPro" id="IPR020845">
    <property type="entry name" value="AMP-binding_CS"/>
</dbReference>
<dbReference type="STRING" id="36745.CLSAP_26680"/>
<dbReference type="GO" id="GO:0005737">
    <property type="term" value="C:cytoplasm"/>
    <property type="evidence" value="ECO:0007669"/>
    <property type="project" value="TreeGrafter"/>
</dbReference>
<dbReference type="InterPro" id="IPR000873">
    <property type="entry name" value="AMP-dep_synth/lig_dom"/>
</dbReference>
<dbReference type="CDD" id="cd05930">
    <property type="entry name" value="A_NRPS"/>
    <property type="match status" value="1"/>
</dbReference>
<dbReference type="GO" id="GO:0043041">
    <property type="term" value="P:amino acid activation for nonribosomal peptide biosynthetic process"/>
    <property type="evidence" value="ECO:0007669"/>
    <property type="project" value="TreeGrafter"/>
</dbReference>
<dbReference type="Gene3D" id="1.10.1200.10">
    <property type="entry name" value="ACP-like"/>
    <property type="match status" value="2"/>
</dbReference>
<comment type="similarity">
    <text evidence="2">Belongs to the short-chain dehydrogenases/reductases (SDR) family.</text>
</comment>